<dbReference type="PANTHER" id="PTHR38430">
    <property type="entry name" value="PROTEIN-ARGININE KINASE ACTIVATOR PROTEIN"/>
    <property type="match status" value="1"/>
</dbReference>
<gene>
    <name evidence="1" type="ORF">CB4_00256</name>
</gene>
<dbReference type="GO" id="GO:0005507">
    <property type="term" value="F:copper ion binding"/>
    <property type="evidence" value="ECO:0007669"/>
    <property type="project" value="TreeGrafter"/>
</dbReference>
<reference evidence="1 2" key="1">
    <citation type="submission" date="2015-12" db="EMBL/GenBank/DDBJ databases">
        <title>Genome sequence of Aneurinibacillus soli.</title>
        <authorList>
            <person name="Lee J.S."/>
            <person name="Lee K.C."/>
            <person name="Kim K.K."/>
            <person name="Lee B.W."/>
        </authorList>
    </citation>
    <scope>NUCLEOTIDE SEQUENCE [LARGE SCALE GENOMIC DNA]</scope>
    <source>
        <strain evidence="1 2">CB4</strain>
    </source>
</reference>
<dbReference type="GO" id="GO:0008270">
    <property type="term" value="F:zinc ion binding"/>
    <property type="evidence" value="ECO:0007669"/>
    <property type="project" value="TreeGrafter"/>
</dbReference>
<organism evidence="1 2">
    <name type="scientific">Aneurinibacillus soli</name>
    <dbReference type="NCBI Taxonomy" id="1500254"/>
    <lineage>
        <taxon>Bacteria</taxon>
        <taxon>Bacillati</taxon>
        <taxon>Bacillota</taxon>
        <taxon>Bacilli</taxon>
        <taxon>Bacillales</taxon>
        <taxon>Paenibacillaceae</taxon>
        <taxon>Aneurinibacillus group</taxon>
        <taxon>Aneurinibacillus</taxon>
    </lineage>
</organism>
<dbReference type="InterPro" id="IPR036876">
    <property type="entry name" value="UVR_dom_sf"/>
</dbReference>
<dbReference type="EMBL" id="AP017312">
    <property type="protein sequence ID" value="BAU26154.1"/>
    <property type="molecule type" value="Genomic_DNA"/>
</dbReference>
<dbReference type="SUPFAM" id="SSF46600">
    <property type="entry name" value="C-terminal UvrC-binding domain of UvrB"/>
    <property type="match status" value="1"/>
</dbReference>
<dbReference type="InterPro" id="IPR025542">
    <property type="entry name" value="YacH"/>
</dbReference>
<accession>A0A0U5AQQ0</accession>
<dbReference type="GO" id="GO:1990170">
    <property type="term" value="P:stress response to cadmium ion"/>
    <property type="evidence" value="ECO:0007669"/>
    <property type="project" value="TreeGrafter"/>
</dbReference>
<proteinExistence type="predicted"/>
<evidence type="ECO:0000313" key="2">
    <source>
        <dbReference type="Proteomes" id="UP000217696"/>
    </source>
</evidence>
<dbReference type="Proteomes" id="UP000217696">
    <property type="component" value="Chromosome"/>
</dbReference>
<dbReference type="Gene3D" id="4.10.860.10">
    <property type="entry name" value="UVR domain"/>
    <property type="match status" value="1"/>
</dbReference>
<protein>
    <submittedName>
        <fullName evidence="1">UvrB/uvrC motif protein</fullName>
    </submittedName>
</protein>
<name>A0A0U5AQQ0_9BACL</name>
<dbReference type="GO" id="GO:0046870">
    <property type="term" value="F:cadmium ion binding"/>
    <property type="evidence" value="ECO:0007669"/>
    <property type="project" value="TreeGrafter"/>
</dbReference>
<dbReference type="InterPro" id="IPR001943">
    <property type="entry name" value="UVR_dom"/>
</dbReference>
<evidence type="ECO:0000313" key="1">
    <source>
        <dbReference type="EMBL" id="BAU26154.1"/>
    </source>
</evidence>
<dbReference type="KEGG" id="asoc:CB4_00256"/>
<dbReference type="PROSITE" id="PS50151">
    <property type="entry name" value="UVR"/>
    <property type="match status" value="1"/>
</dbReference>
<dbReference type="GO" id="GO:1990169">
    <property type="term" value="P:stress response to copper ion"/>
    <property type="evidence" value="ECO:0007669"/>
    <property type="project" value="TreeGrafter"/>
</dbReference>
<dbReference type="Pfam" id="PF02151">
    <property type="entry name" value="UVR"/>
    <property type="match status" value="1"/>
</dbReference>
<keyword evidence="2" id="KW-1185">Reference proteome</keyword>
<dbReference type="OrthoDB" id="9788704at2"/>
<dbReference type="RefSeq" id="WP_096463225.1">
    <property type="nucleotide sequence ID" value="NZ_AP017312.1"/>
</dbReference>
<sequence length="174" mass="20053">MICQECHQRPATLHFTQIINGEKMQLHICEVCAQEKGHMFPGGMNDFSIHHLLSGLLNQQGSNAVSFQQTEQEKSLHCETCGMTYPQFSKSGRFGCSDCYEAFAERLDPLFRRVHGNTRHSGKVPERSGGTIKLKKEVDQLKYELRMCIEQEEFERAAQLRDRIRELEQQIAHL</sequence>
<dbReference type="GO" id="GO:0050897">
    <property type="term" value="F:cobalt ion binding"/>
    <property type="evidence" value="ECO:0007669"/>
    <property type="project" value="TreeGrafter"/>
</dbReference>
<dbReference type="PIRSF" id="PIRSF015034">
    <property type="entry name" value="YacH"/>
    <property type="match status" value="1"/>
</dbReference>
<dbReference type="PANTHER" id="PTHR38430:SF1">
    <property type="entry name" value="PROTEIN-ARGININE KINASE ACTIVATOR PROTEIN"/>
    <property type="match status" value="1"/>
</dbReference>
<dbReference type="AlphaFoldDB" id="A0A0U5AQQ0"/>